<comment type="caution">
    <text evidence="2">The sequence shown here is derived from an EMBL/GenBank/DDBJ whole genome shotgun (WGS) entry which is preliminary data.</text>
</comment>
<evidence type="ECO:0000313" key="3">
    <source>
        <dbReference type="Proteomes" id="UP000823775"/>
    </source>
</evidence>
<accession>A0ABS8VF48</accession>
<feature type="region of interest" description="Disordered" evidence="1">
    <location>
        <begin position="56"/>
        <end position="85"/>
    </location>
</feature>
<dbReference type="EMBL" id="JACEIK010004248">
    <property type="protein sequence ID" value="MCD9644783.1"/>
    <property type="molecule type" value="Genomic_DNA"/>
</dbReference>
<evidence type="ECO:0000313" key="2">
    <source>
        <dbReference type="EMBL" id="MCD9644783.1"/>
    </source>
</evidence>
<name>A0ABS8VF48_DATST</name>
<sequence length="143" mass="16815">MLLRQDIMLFKKPVDNQFTDIRNFIKDDFVKVMEVIKAKIHFDVVIIDSKGVDSENSPDMLDGYNGRRGTEHAAPQSYNETGDTKKEKYDLNENFRYTTLDCIFKTRIKEIYDKYAQKDRDISIEREDDVICDYIKGSIQANR</sequence>
<gene>
    <name evidence="2" type="ORF">HAX54_033217</name>
</gene>
<protein>
    <submittedName>
        <fullName evidence="2">Uncharacterized protein</fullName>
    </submittedName>
</protein>
<organism evidence="2 3">
    <name type="scientific">Datura stramonium</name>
    <name type="common">Jimsonweed</name>
    <name type="synonym">Common thornapple</name>
    <dbReference type="NCBI Taxonomy" id="4076"/>
    <lineage>
        <taxon>Eukaryota</taxon>
        <taxon>Viridiplantae</taxon>
        <taxon>Streptophyta</taxon>
        <taxon>Embryophyta</taxon>
        <taxon>Tracheophyta</taxon>
        <taxon>Spermatophyta</taxon>
        <taxon>Magnoliopsida</taxon>
        <taxon>eudicotyledons</taxon>
        <taxon>Gunneridae</taxon>
        <taxon>Pentapetalae</taxon>
        <taxon>asterids</taxon>
        <taxon>lamiids</taxon>
        <taxon>Solanales</taxon>
        <taxon>Solanaceae</taxon>
        <taxon>Solanoideae</taxon>
        <taxon>Datureae</taxon>
        <taxon>Datura</taxon>
    </lineage>
</organism>
<keyword evidence="3" id="KW-1185">Reference proteome</keyword>
<reference evidence="2 3" key="1">
    <citation type="journal article" date="2021" name="BMC Genomics">
        <title>Datura genome reveals duplications of psychoactive alkaloid biosynthetic genes and high mutation rate following tissue culture.</title>
        <authorList>
            <person name="Rajewski A."/>
            <person name="Carter-House D."/>
            <person name="Stajich J."/>
            <person name="Litt A."/>
        </authorList>
    </citation>
    <scope>NUCLEOTIDE SEQUENCE [LARGE SCALE GENOMIC DNA]</scope>
    <source>
        <strain evidence="2">AR-01</strain>
    </source>
</reference>
<proteinExistence type="predicted"/>
<dbReference type="Proteomes" id="UP000823775">
    <property type="component" value="Unassembled WGS sequence"/>
</dbReference>
<evidence type="ECO:0000256" key="1">
    <source>
        <dbReference type="SAM" id="MobiDB-lite"/>
    </source>
</evidence>